<dbReference type="PANTHER" id="PTHR20935:SF1">
    <property type="entry name" value="SLL1549 PROTEIN"/>
    <property type="match status" value="1"/>
</dbReference>
<dbReference type="GO" id="GO:0016787">
    <property type="term" value="F:hydrolase activity"/>
    <property type="evidence" value="ECO:0007669"/>
    <property type="project" value="UniProtKB-KW"/>
</dbReference>
<dbReference type="RefSeq" id="WP_091454302.1">
    <property type="nucleotide sequence ID" value="NZ_FMHU01000001.1"/>
</dbReference>
<dbReference type="AlphaFoldDB" id="A0A1C6RG21"/>
<sequence>MTQGRVTGHTLVLLRHGKAATPEGDVADRDRALTVRGQADAAAAGAWLARHGFRPDVVVCSPARRTRQTWQAAEGGMAGVPAEGGMAGAPDGSDRAPRVRHEPAVYAADTADLLDLLRAVEPDAGTVLLVGHNPGISLLSIALDRAGADREGLRTSGVVVHRVTGAWADLGTVPAPVVERHTARA</sequence>
<evidence type="ECO:0000313" key="4">
    <source>
        <dbReference type="Proteomes" id="UP000198906"/>
    </source>
</evidence>
<dbReference type="EMBL" id="FMHU01000001">
    <property type="protein sequence ID" value="SCL16059.1"/>
    <property type="molecule type" value="Genomic_DNA"/>
</dbReference>
<dbReference type="PANTHER" id="PTHR20935">
    <property type="entry name" value="PHOSPHOGLYCERATE MUTASE-RELATED"/>
    <property type="match status" value="1"/>
</dbReference>
<accession>A0A1C6RG21</accession>
<evidence type="ECO:0000256" key="1">
    <source>
        <dbReference type="ARBA" id="ARBA00022801"/>
    </source>
</evidence>
<keyword evidence="4" id="KW-1185">Reference proteome</keyword>
<gene>
    <name evidence="3" type="ORF">GA0074694_1474</name>
</gene>
<dbReference type="STRING" id="47866.GA0074694_1474"/>
<keyword evidence="1" id="KW-0378">Hydrolase</keyword>
<proteinExistence type="predicted"/>
<organism evidence="3 4">
    <name type="scientific">Micromonospora inyonensis</name>
    <dbReference type="NCBI Taxonomy" id="47866"/>
    <lineage>
        <taxon>Bacteria</taxon>
        <taxon>Bacillati</taxon>
        <taxon>Actinomycetota</taxon>
        <taxon>Actinomycetes</taxon>
        <taxon>Micromonosporales</taxon>
        <taxon>Micromonosporaceae</taxon>
        <taxon>Micromonospora</taxon>
    </lineage>
</organism>
<name>A0A1C6RG21_9ACTN</name>
<protein>
    <submittedName>
        <fullName evidence="3">Phosphohistidine phosphatase</fullName>
    </submittedName>
</protein>
<dbReference type="SUPFAM" id="SSF53254">
    <property type="entry name" value="Phosphoglycerate mutase-like"/>
    <property type="match status" value="1"/>
</dbReference>
<dbReference type="Pfam" id="PF00300">
    <property type="entry name" value="His_Phos_1"/>
    <property type="match status" value="1"/>
</dbReference>
<dbReference type="InterPro" id="IPR051021">
    <property type="entry name" value="Mito_Ser/Thr_phosphatase"/>
</dbReference>
<dbReference type="InterPro" id="IPR029033">
    <property type="entry name" value="His_PPase_superfam"/>
</dbReference>
<evidence type="ECO:0000313" key="3">
    <source>
        <dbReference type="EMBL" id="SCL16059.1"/>
    </source>
</evidence>
<evidence type="ECO:0000256" key="2">
    <source>
        <dbReference type="PIRSR" id="PIRSR613078-2"/>
    </source>
</evidence>
<dbReference type="Gene3D" id="3.40.50.1240">
    <property type="entry name" value="Phosphoglycerate mutase-like"/>
    <property type="match status" value="1"/>
</dbReference>
<feature type="binding site" evidence="2">
    <location>
        <position position="65"/>
    </location>
    <ligand>
        <name>substrate</name>
    </ligand>
</feature>
<dbReference type="InterPro" id="IPR013078">
    <property type="entry name" value="His_Pase_superF_clade-1"/>
</dbReference>
<dbReference type="Proteomes" id="UP000198906">
    <property type="component" value="Unassembled WGS sequence"/>
</dbReference>
<dbReference type="CDD" id="cd07067">
    <property type="entry name" value="HP_PGM_like"/>
    <property type="match status" value="1"/>
</dbReference>
<dbReference type="SMART" id="SM00855">
    <property type="entry name" value="PGAM"/>
    <property type="match status" value="1"/>
</dbReference>
<reference evidence="4" key="1">
    <citation type="submission" date="2016-06" db="EMBL/GenBank/DDBJ databases">
        <authorList>
            <person name="Varghese N."/>
        </authorList>
    </citation>
    <scope>NUCLEOTIDE SEQUENCE [LARGE SCALE GENOMIC DNA]</scope>
    <source>
        <strain evidence="4">DSM 46123</strain>
    </source>
</reference>